<evidence type="ECO:0000313" key="2">
    <source>
        <dbReference type="EMBL" id="MBB5117586.1"/>
    </source>
</evidence>
<proteinExistence type="predicted"/>
<gene>
    <name evidence="2" type="ORF">FHS36_000992</name>
</gene>
<dbReference type="AlphaFoldDB" id="A0A7W8F1U9"/>
<comment type="caution">
    <text evidence="2">The sequence shown here is derived from an EMBL/GenBank/DDBJ whole genome shotgun (WGS) entry which is preliminary data.</text>
</comment>
<sequence length="191" mass="21009">MFLQLPPVGRNNDVMDQGLAAVLGGAVGALGAGLTASLGFWQARWVTRQQISGTNGQWRRQVQRDAYGIFLDRYLKLTRFLGETEKKIRNQEYTETDAGRIASSVGTQLDDLLTAIITVDLEGPPELGTSAHQGYDAMRDWWIALTRLANALADDELAPGHSQAVTEAQHDAGEQIGHFARLAQQHLNEIR</sequence>
<evidence type="ECO:0000313" key="3">
    <source>
        <dbReference type="Proteomes" id="UP000528608"/>
    </source>
</evidence>
<protein>
    <submittedName>
        <fullName evidence="2">Uncharacterized protein</fullName>
    </submittedName>
</protein>
<dbReference type="Proteomes" id="UP000528608">
    <property type="component" value="Unassembled WGS sequence"/>
</dbReference>
<feature type="transmembrane region" description="Helical" evidence="1">
    <location>
        <begin position="20"/>
        <end position="41"/>
    </location>
</feature>
<keyword evidence="1" id="KW-0472">Membrane</keyword>
<dbReference type="EMBL" id="JACHJF010000002">
    <property type="protein sequence ID" value="MBB5117586.1"/>
    <property type="molecule type" value="Genomic_DNA"/>
</dbReference>
<accession>A0A7W8F1U9</accession>
<evidence type="ECO:0000256" key="1">
    <source>
        <dbReference type="SAM" id="Phobius"/>
    </source>
</evidence>
<dbReference type="RefSeq" id="WP_146045416.1">
    <property type="nucleotide sequence ID" value="NZ_JACHJF010000002.1"/>
</dbReference>
<organism evidence="2 3">
    <name type="scientific">Streptomyces eurocidicus</name>
    <name type="common">Streptoverticillium eurocidicus</name>
    <dbReference type="NCBI Taxonomy" id="66423"/>
    <lineage>
        <taxon>Bacteria</taxon>
        <taxon>Bacillati</taxon>
        <taxon>Actinomycetota</taxon>
        <taxon>Actinomycetes</taxon>
        <taxon>Kitasatosporales</taxon>
        <taxon>Streptomycetaceae</taxon>
        <taxon>Streptomyces</taxon>
    </lineage>
</organism>
<keyword evidence="1" id="KW-1133">Transmembrane helix</keyword>
<reference evidence="2 3" key="1">
    <citation type="submission" date="2020-08" db="EMBL/GenBank/DDBJ databases">
        <title>Genomic Encyclopedia of Type Strains, Phase III (KMG-III): the genomes of soil and plant-associated and newly described type strains.</title>
        <authorList>
            <person name="Whitman W."/>
        </authorList>
    </citation>
    <scope>NUCLEOTIDE SEQUENCE [LARGE SCALE GENOMIC DNA]</scope>
    <source>
        <strain evidence="2 3">CECT 3259</strain>
    </source>
</reference>
<name>A0A7W8F1U9_STREU</name>
<keyword evidence="1" id="KW-0812">Transmembrane</keyword>